<feature type="region of interest" description="Disordered" evidence="7">
    <location>
        <begin position="117"/>
        <end position="161"/>
    </location>
</feature>
<keyword evidence="5" id="KW-0804">Transcription</keyword>
<comment type="subcellular location">
    <subcellularLocation>
        <location evidence="1">Nucleus</location>
    </subcellularLocation>
</comment>
<evidence type="ECO:0000256" key="1">
    <source>
        <dbReference type="ARBA" id="ARBA00004123"/>
    </source>
</evidence>
<dbReference type="GeneID" id="104605762"/>
<dbReference type="PANTHER" id="PTHR47997:SF34">
    <property type="entry name" value="TRANSCRIPTION FACTOR MYB86-LIKE"/>
    <property type="match status" value="1"/>
</dbReference>
<dbReference type="PROSITE" id="PS50090">
    <property type="entry name" value="MYB_LIKE"/>
    <property type="match status" value="2"/>
</dbReference>
<evidence type="ECO:0000256" key="5">
    <source>
        <dbReference type="ARBA" id="ARBA00023163"/>
    </source>
</evidence>
<dbReference type="OMA" id="NAYINDD"/>
<evidence type="ECO:0000313" key="9">
    <source>
        <dbReference type="RefSeq" id="XP_010268949.1"/>
    </source>
</evidence>
<dbReference type="Gene3D" id="1.10.10.60">
    <property type="entry name" value="Homeodomain-like"/>
    <property type="match status" value="2"/>
</dbReference>
<dbReference type="PROSITE" id="PS51294">
    <property type="entry name" value="HTH_MYB"/>
    <property type="match status" value="2"/>
</dbReference>
<dbReference type="KEGG" id="nnu:104605762"/>
<dbReference type="InterPro" id="IPR001005">
    <property type="entry name" value="SANT/Myb"/>
</dbReference>
<dbReference type="RefSeq" id="XP_010268949.1">
    <property type="nucleotide sequence ID" value="XM_010270647.2"/>
</dbReference>
<name>A0A1U8B0B1_NELNU</name>
<organism evidence="8 9">
    <name type="scientific">Nelumbo nucifera</name>
    <name type="common">Sacred lotus</name>
    <dbReference type="NCBI Taxonomy" id="4432"/>
    <lineage>
        <taxon>Eukaryota</taxon>
        <taxon>Viridiplantae</taxon>
        <taxon>Streptophyta</taxon>
        <taxon>Embryophyta</taxon>
        <taxon>Tracheophyta</taxon>
        <taxon>Spermatophyta</taxon>
        <taxon>Magnoliopsida</taxon>
        <taxon>Proteales</taxon>
        <taxon>Nelumbonaceae</taxon>
        <taxon>Nelumbo</taxon>
    </lineage>
</organism>
<keyword evidence="8" id="KW-1185">Reference proteome</keyword>
<dbReference type="Proteomes" id="UP000189703">
    <property type="component" value="Unplaced"/>
</dbReference>
<dbReference type="SMART" id="SM00717">
    <property type="entry name" value="SANT"/>
    <property type="match status" value="2"/>
</dbReference>
<keyword evidence="4" id="KW-0238">DNA-binding</keyword>
<dbReference type="OrthoDB" id="2143914at2759"/>
<dbReference type="AlphaFoldDB" id="A0A1U8B0B1"/>
<protein>
    <submittedName>
        <fullName evidence="9">Myb-related protein 308-like</fullName>
    </submittedName>
</protein>
<evidence type="ECO:0000256" key="2">
    <source>
        <dbReference type="ARBA" id="ARBA00022737"/>
    </source>
</evidence>
<dbReference type="eggNOG" id="KOG0048">
    <property type="taxonomic scope" value="Eukaryota"/>
</dbReference>
<evidence type="ECO:0000256" key="4">
    <source>
        <dbReference type="ARBA" id="ARBA00023125"/>
    </source>
</evidence>
<keyword evidence="2" id="KW-0677">Repeat</keyword>
<dbReference type="GO" id="GO:0000976">
    <property type="term" value="F:transcription cis-regulatory region binding"/>
    <property type="evidence" value="ECO:0000318"/>
    <property type="project" value="GO_Central"/>
</dbReference>
<proteinExistence type="predicted"/>
<dbReference type="FunFam" id="1.10.10.60:FF:000001">
    <property type="entry name" value="MYB-related transcription factor"/>
    <property type="match status" value="1"/>
</dbReference>
<gene>
    <name evidence="9" type="primary">LOC104605762</name>
</gene>
<dbReference type="PANTHER" id="PTHR47997">
    <property type="entry name" value="MYB DOMAIN PROTEIN 55"/>
    <property type="match status" value="1"/>
</dbReference>
<dbReference type="GO" id="GO:0005634">
    <property type="term" value="C:nucleus"/>
    <property type="evidence" value="ECO:0000318"/>
    <property type="project" value="GO_Central"/>
</dbReference>
<dbReference type="InterPro" id="IPR051953">
    <property type="entry name" value="Plant_SW-associated_TFs"/>
</dbReference>
<reference evidence="9" key="1">
    <citation type="submission" date="2025-08" db="UniProtKB">
        <authorList>
            <consortium name="RefSeq"/>
        </authorList>
    </citation>
    <scope>IDENTIFICATION</scope>
</reference>
<dbReference type="InterPro" id="IPR017930">
    <property type="entry name" value="Myb_dom"/>
</dbReference>
<accession>A0A1U8B0B1</accession>
<keyword evidence="6" id="KW-0539">Nucleus</keyword>
<sequence>MVMKSADSQQKTELKKGAWTPEEDEKLTAYIRRYGHWNWRELPRFAGLSRCGKSCRLRWVNYLRPGIKRGNFSAEEDEIIINLHQSLGNKWAAISAQLPGRTDNEVKNYWHSHLKKRLKQDPTASTKEKLQSEEISDYSKAETNDNFKKESEPETSPSIPGILSDEVERFQLSSPEYCSSDLYYSPSTDSGVIVGTDKHKTTLPQSSASFWTEPYLAGNAYINDDFLEAFANLESLSPFSLVSLGEPLYQSGFFIDDYMNISSTI</sequence>
<dbReference type="InterPro" id="IPR009057">
    <property type="entry name" value="Homeodomain-like_sf"/>
</dbReference>
<dbReference type="CDD" id="cd00167">
    <property type="entry name" value="SANT"/>
    <property type="match status" value="2"/>
</dbReference>
<evidence type="ECO:0000256" key="3">
    <source>
        <dbReference type="ARBA" id="ARBA00023015"/>
    </source>
</evidence>
<keyword evidence="3" id="KW-0805">Transcription regulation</keyword>
<evidence type="ECO:0000313" key="8">
    <source>
        <dbReference type="Proteomes" id="UP000189703"/>
    </source>
</evidence>
<dbReference type="Pfam" id="PF00249">
    <property type="entry name" value="Myb_DNA-binding"/>
    <property type="match status" value="2"/>
</dbReference>
<dbReference type="GO" id="GO:0006355">
    <property type="term" value="P:regulation of DNA-templated transcription"/>
    <property type="evidence" value="ECO:0000318"/>
    <property type="project" value="GO_Central"/>
</dbReference>
<feature type="compositionally biased region" description="Basic and acidic residues" evidence="7">
    <location>
        <begin position="126"/>
        <end position="152"/>
    </location>
</feature>
<evidence type="ECO:0000256" key="6">
    <source>
        <dbReference type="ARBA" id="ARBA00023242"/>
    </source>
</evidence>
<evidence type="ECO:0000256" key="7">
    <source>
        <dbReference type="SAM" id="MobiDB-lite"/>
    </source>
</evidence>
<dbReference type="SUPFAM" id="SSF46689">
    <property type="entry name" value="Homeodomain-like"/>
    <property type="match status" value="1"/>
</dbReference>